<keyword evidence="4" id="KW-1185">Reference proteome</keyword>
<comment type="caution">
    <text evidence="3">The sequence shown here is derived from an EMBL/GenBank/DDBJ whole genome shotgun (WGS) entry which is preliminary data.</text>
</comment>
<evidence type="ECO:0000256" key="1">
    <source>
        <dbReference type="ARBA" id="ARBA00022603"/>
    </source>
</evidence>
<dbReference type="PANTHER" id="PTHR12049">
    <property type="entry name" value="PROTEIN ARGININE METHYLTRANSFERASE NDUFAF7, MITOCHONDRIAL"/>
    <property type="match status" value="1"/>
</dbReference>
<organism evidence="3 4">
    <name type="scientific">Paracoccus versutus</name>
    <name type="common">Thiobacillus versutus</name>
    <dbReference type="NCBI Taxonomy" id="34007"/>
    <lineage>
        <taxon>Bacteria</taxon>
        <taxon>Pseudomonadati</taxon>
        <taxon>Pseudomonadota</taxon>
        <taxon>Alphaproteobacteria</taxon>
        <taxon>Rhodobacterales</taxon>
        <taxon>Paracoccaceae</taxon>
        <taxon>Paracoccus</taxon>
    </lineage>
</organism>
<protein>
    <submittedName>
        <fullName evidence="3">SAM-dependent MidA family methyltransferase</fullName>
    </submittedName>
</protein>
<dbReference type="GO" id="GO:0032259">
    <property type="term" value="P:methylation"/>
    <property type="evidence" value="ECO:0007669"/>
    <property type="project" value="UniProtKB-KW"/>
</dbReference>
<dbReference type="GO" id="GO:0035243">
    <property type="term" value="F:protein-arginine omega-N symmetric methyltransferase activity"/>
    <property type="evidence" value="ECO:0007669"/>
    <property type="project" value="TreeGrafter"/>
</dbReference>
<keyword evidence="2" id="KW-0808">Transferase</keyword>
<evidence type="ECO:0000313" key="4">
    <source>
        <dbReference type="Proteomes" id="UP000256794"/>
    </source>
</evidence>
<dbReference type="InterPro" id="IPR038375">
    <property type="entry name" value="NDUFAF7_sf"/>
</dbReference>
<dbReference type="PANTHER" id="PTHR12049:SF7">
    <property type="entry name" value="PROTEIN ARGININE METHYLTRANSFERASE NDUFAF7, MITOCHONDRIAL"/>
    <property type="match status" value="1"/>
</dbReference>
<sequence>MTPLGRLIAAQIRLSGPMALDEYMRLCLLHPQHGYYATRDPFGAGGDFTTAPEISQIFGEMIGLALAQAWLDQGRPAPFTLAEIGPGRGTLMADILRAIRIVPGMAEAARVALVEVSPHLRRVQRDRLGDIAHLDDVSQLPQAPLFLVANEFFDALPIRQFQRGVQGWAERVVALNAQGGLEMGLVPAADAALPAAPQGVIRETCPEALPIVAQVAGRIAAHGGCAILVDYGGWDGQGDTFQALRRHRPEDPLANPGEADLTAHVDFAPLAAAARGAGARVSRMATQGDWLKRLGIEARAQRLARLGDAGAMAALHRLTAPDEMGHLFKVLALWARHAPVPAGFEPLDDDADDA</sequence>
<dbReference type="RefSeq" id="WP_036751348.1">
    <property type="nucleotide sequence ID" value="NZ_CP035284.1"/>
</dbReference>
<dbReference type="InterPro" id="IPR003788">
    <property type="entry name" value="NDUFAF7"/>
</dbReference>
<dbReference type="InterPro" id="IPR029063">
    <property type="entry name" value="SAM-dependent_MTases_sf"/>
</dbReference>
<dbReference type="SUPFAM" id="SSF53335">
    <property type="entry name" value="S-adenosyl-L-methionine-dependent methyltransferases"/>
    <property type="match status" value="1"/>
</dbReference>
<dbReference type="Proteomes" id="UP000256794">
    <property type="component" value="Unassembled WGS sequence"/>
</dbReference>
<dbReference type="Pfam" id="PF02636">
    <property type="entry name" value="Methyltransf_28"/>
    <property type="match status" value="1"/>
</dbReference>
<dbReference type="AlphaFoldDB" id="A0AAQ0HLY4"/>
<dbReference type="Gene3D" id="3.40.50.12710">
    <property type="match status" value="1"/>
</dbReference>
<evidence type="ECO:0000256" key="2">
    <source>
        <dbReference type="ARBA" id="ARBA00022679"/>
    </source>
</evidence>
<dbReference type="EMBL" id="QUMX01000001">
    <property type="protein sequence ID" value="REG57022.1"/>
    <property type="molecule type" value="Genomic_DNA"/>
</dbReference>
<accession>A0AAQ0HLY4</accession>
<evidence type="ECO:0000313" key="3">
    <source>
        <dbReference type="EMBL" id="REG57022.1"/>
    </source>
</evidence>
<name>A0AAQ0HLY4_PARVE</name>
<proteinExistence type="predicted"/>
<gene>
    <name evidence="3" type="ORF">ATH84_100169</name>
</gene>
<keyword evidence="1 3" id="KW-0489">Methyltransferase</keyword>
<reference evidence="3 4" key="1">
    <citation type="submission" date="2018-08" db="EMBL/GenBank/DDBJ databases">
        <title>Genomic Encyclopedia of Archaeal and Bacterial Type Strains, Phase II (KMG-II): from individual species to whole genera.</title>
        <authorList>
            <person name="Goeker M."/>
        </authorList>
    </citation>
    <scope>NUCLEOTIDE SEQUENCE [LARGE SCALE GENOMIC DNA]</scope>
    <source>
        <strain evidence="3 4">DSM 582</strain>
    </source>
</reference>